<gene>
    <name evidence="1" type="ORF">DLD82_10780</name>
</gene>
<organism evidence="1 2">
    <name type="scientific">Methanospirillum stamsii</name>
    <dbReference type="NCBI Taxonomy" id="1277351"/>
    <lineage>
        <taxon>Archaea</taxon>
        <taxon>Methanobacteriati</taxon>
        <taxon>Methanobacteriota</taxon>
        <taxon>Stenosarchaea group</taxon>
        <taxon>Methanomicrobia</taxon>
        <taxon>Methanomicrobiales</taxon>
        <taxon>Methanospirillaceae</taxon>
        <taxon>Methanospirillum</taxon>
    </lineage>
</organism>
<accession>A0A2V2MYX3</accession>
<dbReference type="AlphaFoldDB" id="A0A2V2MYX3"/>
<comment type="caution">
    <text evidence="1">The sequence shown here is derived from an EMBL/GenBank/DDBJ whole genome shotgun (WGS) entry which is preliminary data.</text>
</comment>
<evidence type="ECO:0000313" key="1">
    <source>
        <dbReference type="EMBL" id="PWR73344.1"/>
    </source>
</evidence>
<sequence>MLIFSLTIGFASAGSSVGSNPGLSSLPSSISWEGDSVLNGEDAGNYFDFPSESSSILDEAEAAGMVMYNTGVTVNNTTNSTSGESNVSSYQNVSANATDLLSGYASVADIIKAQDFEALQNYTSGIESSSAFSKSQTSTDSRSDRWDELFTEPQVISCGGCS</sequence>
<evidence type="ECO:0000313" key="2">
    <source>
        <dbReference type="Proteomes" id="UP000245934"/>
    </source>
</evidence>
<keyword evidence="2" id="KW-1185">Reference proteome</keyword>
<name>A0A2V2MYX3_9EURY</name>
<proteinExistence type="predicted"/>
<protein>
    <submittedName>
        <fullName evidence="1">Uncharacterized protein</fullName>
    </submittedName>
</protein>
<dbReference type="EMBL" id="QGMZ01000019">
    <property type="protein sequence ID" value="PWR73344.1"/>
    <property type="molecule type" value="Genomic_DNA"/>
</dbReference>
<dbReference type="Proteomes" id="UP000245934">
    <property type="component" value="Unassembled WGS sequence"/>
</dbReference>
<reference evidence="1 2" key="1">
    <citation type="submission" date="2018-05" db="EMBL/GenBank/DDBJ databases">
        <title>Draft genome of Methanospirillum stamsii Pt1.</title>
        <authorList>
            <person name="Dueholm M.S."/>
            <person name="Nielsen P.H."/>
            <person name="Bakmann L.F."/>
            <person name="Otzen D.E."/>
        </authorList>
    </citation>
    <scope>NUCLEOTIDE SEQUENCE [LARGE SCALE GENOMIC DNA]</scope>
    <source>
        <strain evidence="1 2">Pt1</strain>
    </source>
</reference>